<dbReference type="Proteomes" id="UP001295444">
    <property type="component" value="Chromosome 02"/>
</dbReference>
<keyword evidence="1" id="KW-0175">Coiled coil</keyword>
<dbReference type="Gene3D" id="1.20.5.170">
    <property type="match status" value="1"/>
</dbReference>
<name>A0AAD1VT93_PELCU</name>
<sequence length="201" mass="22529">MPFLYLKSGGKTRRKSGAYPGYKTYQAAAQDLEDELLELYSSPWLPDRPPQNTDIMGCRTQKPQAGPSKDSHNIGAMLQRPMTPKMAAQPDTGVHKAKPPAALNATGDANVPTTFLEALTEQDPHAQDIANLLRELRSDVKAMEARTQVTENTVTELQWEVREMRDQMHSLQHSHTSLTQRVSLRTATDYPISKSEVFRIQ</sequence>
<proteinExistence type="predicted"/>
<feature type="region of interest" description="Disordered" evidence="2">
    <location>
        <begin position="87"/>
        <end position="107"/>
    </location>
</feature>
<reference evidence="3" key="1">
    <citation type="submission" date="2022-03" db="EMBL/GenBank/DDBJ databases">
        <authorList>
            <person name="Alioto T."/>
            <person name="Alioto T."/>
            <person name="Gomez Garrido J."/>
        </authorList>
    </citation>
    <scope>NUCLEOTIDE SEQUENCE</scope>
</reference>
<accession>A0AAD1VT93</accession>
<keyword evidence="4" id="KW-1185">Reference proteome</keyword>
<evidence type="ECO:0000313" key="3">
    <source>
        <dbReference type="EMBL" id="CAH2246989.1"/>
    </source>
</evidence>
<evidence type="ECO:0000256" key="2">
    <source>
        <dbReference type="SAM" id="MobiDB-lite"/>
    </source>
</evidence>
<protein>
    <submittedName>
        <fullName evidence="3">Uncharacterized protein</fullName>
    </submittedName>
</protein>
<gene>
    <name evidence="3" type="ORF">PECUL_23A011370</name>
</gene>
<evidence type="ECO:0000256" key="1">
    <source>
        <dbReference type="SAM" id="Coils"/>
    </source>
</evidence>
<organism evidence="3 4">
    <name type="scientific">Pelobates cultripes</name>
    <name type="common">Western spadefoot toad</name>
    <dbReference type="NCBI Taxonomy" id="61616"/>
    <lineage>
        <taxon>Eukaryota</taxon>
        <taxon>Metazoa</taxon>
        <taxon>Chordata</taxon>
        <taxon>Craniata</taxon>
        <taxon>Vertebrata</taxon>
        <taxon>Euteleostomi</taxon>
        <taxon>Amphibia</taxon>
        <taxon>Batrachia</taxon>
        <taxon>Anura</taxon>
        <taxon>Pelobatoidea</taxon>
        <taxon>Pelobatidae</taxon>
        <taxon>Pelobates</taxon>
    </lineage>
</organism>
<dbReference type="EMBL" id="OW240913">
    <property type="protein sequence ID" value="CAH2246989.1"/>
    <property type="molecule type" value="Genomic_DNA"/>
</dbReference>
<evidence type="ECO:0000313" key="4">
    <source>
        <dbReference type="Proteomes" id="UP001295444"/>
    </source>
</evidence>
<feature type="coiled-coil region" evidence="1">
    <location>
        <begin position="126"/>
        <end position="174"/>
    </location>
</feature>
<dbReference type="AlphaFoldDB" id="A0AAD1VT93"/>